<dbReference type="GO" id="GO:0000455">
    <property type="term" value="P:enzyme-directed rRNA pseudouridine synthesis"/>
    <property type="evidence" value="ECO:0007669"/>
    <property type="project" value="EnsemblFungi"/>
</dbReference>
<dbReference type="EMBL" id="CR382135">
    <property type="protein sequence ID" value="CAG86287.2"/>
    <property type="molecule type" value="Genomic_DNA"/>
</dbReference>
<evidence type="ECO:0000256" key="2">
    <source>
        <dbReference type="ARBA" id="ARBA00022694"/>
    </source>
</evidence>
<dbReference type="CDD" id="cd02576">
    <property type="entry name" value="PseudoU_synth_ScPUS7"/>
    <property type="match status" value="1"/>
</dbReference>
<dbReference type="SUPFAM" id="SSF55120">
    <property type="entry name" value="Pseudouridine synthase"/>
    <property type="match status" value="1"/>
</dbReference>
<dbReference type="GO" id="GO:0003723">
    <property type="term" value="F:RNA binding"/>
    <property type="evidence" value="ECO:0007669"/>
    <property type="project" value="InterPro"/>
</dbReference>
<dbReference type="InterPro" id="IPR011760">
    <property type="entry name" value="PsdUridine_synth_TruD_insert"/>
</dbReference>
<dbReference type="GeneID" id="2900650"/>
<keyword evidence="7" id="KW-1185">Reference proteome</keyword>
<dbReference type="InterPro" id="IPR001656">
    <property type="entry name" value="PsdUridine_synth_TruD"/>
</dbReference>
<evidence type="ECO:0000313" key="7">
    <source>
        <dbReference type="Proteomes" id="UP000000599"/>
    </source>
</evidence>
<protein>
    <submittedName>
        <fullName evidence="6">DEHA2C12342p</fullName>
    </submittedName>
</protein>
<dbReference type="RefSeq" id="XP_458211.2">
    <property type="nucleotide sequence ID" value="XM_458211.1"/>
</dbReference>
<dbReference type="InterPro" id="IPR020103">
    <property type="entry name" value="PsdUridine_synth_cat_dom_sf"/>
</dbReference>
<feature type="region of interest" description="Disordered" evidence="4">
    <location>
        <begin position="91"/>
        <end position="137"/>
    </location>
</feature>
<organism evidence="6 7">
    <name type="scientific">Debaryomyces hansenii (strain ATCC 36239 / CBS 767 / BCRC 21394 / JCM 1990 / NBRC 0083 / IGC 2968)</name>
    <name type="common">Yeast</name>
    <name type="synonym">Torulaspora hansenii</name>
    <dbReference type="NCBI Taxonomy" id="284592"/>
    <lineage>
        <taxon>Eukaryota</taxon>
        <taxon>Fungi</taxon>
        <taxon>Dikarya</taxon>
        <taxon>Ascomycota</taxon>
        <taxon>Saccharomycotina</taxon>
        <taxon>Pichiomycetes</taxon>
        <taxon>Debaryomycetaceae</taxon>
        <taxon>Debaryomyces</taxon>
    </lineage>
</organism>
<dbReference type="InterPro" id="IPR020119">
    <property type="entry name" value="PsdUridine_synth_TruD_CS"/>
</dbReference>
<dbReference type="NCBIfam" id="TIGR00094">
    <property type="entry name" value="tRNA_TruD_broad"/>
    <property type="match status" value="1"/>
</dbReference>
<accession>Q6BUA8</accession>
<dbReference type="PROSITE" id="PS01268">
    <property type="entry name" value="UPF0024"/>
    <property type="match status" value="1"/>
</dbReference>
<comment type="similarity">
    <text evidence="1">Belongs to the pseudouridine synthase TruD family.</text>
</comment>
<feature type="compositionally biased region" description="Basic and acidic residues" evidence="4">
    <location>
        <begin position="93"/>
        <end position="137"/>
    </location>
</feature>
<dbReference type="OrthoDB" id="447290at2759"/>
<evidence type="ECO:0000313" key="6">
    <source>
        <dbReference type="EMBL" id="CAG86287.2"/>
    </source>
</evidence>
<dbReference type="InterPro" id="IPR042214">
    <property type="entry name" value="TruD_catalytic"/>
</dbReference>
<dbReference type="FunCoup" id="Q6BUA8">
    <property type="interactions" value="1241"/>
</dbReference>
<dbReference type="PANTHER" id="PTHR13326:SF21">
    <property type="entry name" value="PSEUDOURIDYLATE SYNTHASE PUS7L"/>
    <property type="match status" value="1"/>
</dbReference>
<dbReference type="Pfam" id="PF01142">
    <property type="entry name" value="TruD"/>
    <property type="match status" value="1"/>
</dbReference>
<keyword evidence="3" id="KW-0413">Isomerase</keyword>
<dbReference type="PIRSF" id="PIRSF037016">
    <property type="entry name" value="Pseudouridin_synth_euk_prd"/>
    <property type="match status" value="1"/>
</dbReference>
<dbReference type="HOGENOM" id="CLU_005281_0_2_1"/>
<dbReference type="GO" id="GO:0031119">
    <property type="term" value="P:tRNA pseudouridine synthesis"/>
    <property type="evidence" value="ECO:0007669"/>
    <property type="project" value="EnsemblFungi"/>
</dbReference>
<dbReference type="GO" id="GO:0031120">
    <property type="term" value="P:snRNA pseudouridine synthesis"/>
    <property type="evidence" value="ECO:0007669"/>
    <property type="project" value="EnsemblFungi"/>
</dbReference>
<dbReference type="AlphaFoldDB" id="Q6BUA8"/>
<dbReference type="OMA" id="WINYFGH"/>
<gene>
    <name evidence="6" type="ordered locus">DEHA2C12342g</name>
</gene>
<dbReference type="STRING" id="284592.Q6BUA8"/>
<evidence type="ECO:0000256" key="3">
    <source>
        <dbReference type="ARBA" id="ARBA00023235"/>
    </source>
</evidence>
<dbReference type="GO" id="GO:1990481">
    <property type="term" value="P:mRNA pseudouridine synthesis"/>
    <property type="evidence" value="ECO:0007669"/>
    <property type="project" value="EnsemblFungi"/>
</dbReference>
<evidence type="ECO:0000256" key="4">
    <source>
        <dbReference type="SAM" id="MobiDB-lite"/>
    </source>
</evidence>
<dbReference type="KEGG" id="dha:DEHA2C12342g"/>
<dbReference type="eggNOG" id="KOG2339">
    <property type="taxonomic scope" value="Eukaryota"/>
</dbReference>
<dbReference type="PROSITE" id="PS50984">
    <property type="entry name" value="TRUD"/>
    <property type="match status" value="1"/>
</dbReference>
<dbReference type="InParanoid" id="Q6BUA8"/>
<proteinExistence type="inferred from homology"/>
<keyword evidence="2" id="KW-0819">tRNA processing</keyword>
<dbReference type="GO" id="GO:0005737">
    <property type="term" value="C:cytoplasm"/>
    <property type="evidence" value="ECO:0007669"/>
    <property type="project" value="EnsemblFungi"/>
</dbReference>
<dbReference type="PANTHER" id="PTHR13326">
    <property type="entry name" value="TRNA PSEUDOURIDINE SYNTHASE D"/>
    <property type="match status" value="1"/>
</dbReference>
<dbReference type="Gene3D" id="3.30.2350.20">
    <property type="entry name" value="TruD, catalytic domain"/>
    <property type="match status" value="2"/>
</dbReference>
<name>Q6BUA8_DEBHA</name>
<dbReference type="GO" id="GO:0009982">
    <property type="term" value="F:pseudouridine synthase activity"/>
    <property type="evidence" value="ECO:0007669"/>
    <property type="project" value="EnsemblFungi"/>
</dbReference>
<sequence length="701" mass="79715">MEEVNPVKRNLDESVDPSKKLKLDQQIRATKVVQENEVGITQYINEANRTGGGFFGTIKQRYSDFLVNEIDLNGQVVRLLDEGVNLGKTRKEKKLEKRQSERADLQNKTSEEIEQIKEAKKAEEEAKNTEEDSQSKYDLTDENRAALLELITDDELKQIEKLFTTGSNMETKTSFPEKQTRGKLHQLLRESFQGKLESVTSAENTFRIALAKNSKNPRRKNPQESINHVDENGVVNYGLGPFKYFLHFTVYKENRETMEVASTISKFLRIPSKSIRYAGTKDRRGITCQRFCIHRGKVARVSSLNKGLKNAVLGGFAYEDKSLGLGDLNGNEFVITIRDIKSFNPEENVEDVVSKCFTSLKDKGYINYYGMQRFGTFSISTHVLGIFILKEDWKGAVELILSEQEIVAPDSIEARRIWAETTNASMALKKMPRRCTAEHAILSTLSKEPYDDDENFGKQSYFKSIMAIPRNLRIMYAHAYQSYIWNLVVSKRFELFGLEVQEGDLVIVDKETKTGANLEEDDDFEEDVATDKYIRARPLSKEEVESGKYTIYDVVLPTPGFDIVYPSNKQLEQVYVDAMAKDGLDPHNMARRVREFSLAGSYRPIMGKPSNLSYDIVNYSESTESLVRTDLEILHLKKEAESKGEPIPDISRVIESSSADADKKAVVLRMQLGVSSYATMALREFMKADTSRLSENLNVVE</sequence>
<evidence type="ECO:0000259" key="5">
    <source>
        <dbReference type="PROSITE" id="PS50984"/>
    </source>
</evidence>
<reference evidence="6 7" key="1">
    <citation type="journal article" date="2004" name="Nature">
        <title>Genome evolution in yeasts.</title>
        <authorList>
            <consortium name="Genolevures"/>
            <person name="Dujon B."/>
            <person name="Sherman D."/>
            <person name="Fischer G."/>
            <person name="Durrens P."/>
            <person name="Casaregola S."/>
            <person name="Lafontaine I."/>
            <person name="de Montigny J."/>
            <person name="Marck C."/>
            <person name="Neuveglise C."/>
            <person name="Talla E."/>
            <person name="Goffard N."/>
            <person name="Frangeul L."/>
            <person name="Aigle M."/>
            <person name="Anthouard V."/>
            <person name="Babour A."/>
            <person name="Barbe V."/>
            <person name="Barnay S."/>
            <person name="Blanchin S."/>
            <person name="Beckerich J.M."/>
            <person name="Beyne E."/>
            <person name="Bleykasten C."/>
            <person name="Boisrame A."/>
            <person name="Boyer J."/>
            <person name="Cattolico L."/>
            <person name="Confanioleri F."/>
            <person name="de Daruvar A."/>
            <person name="Despons L."/>
            <person name="Fabre E."/>
            <person name="Fairhead C."/>
            <person name="Ferry-Dumazet H."/>
            <person name="Groppi A."/>
            <person name="Hantraye F."/>
            <person name="Hennequin C."/>
            <person name="Jauniaux N."/>
            <person name="Joyet P."/>
            <person name="Kachouri R."/>
            <person name="Kerrest A."/>
            <person name="Koszul R."/>
            <person name="Lemaire M."/>
            <person name="Lesur I."/>
            <person name="Ma L."/>
            <person name="Muller H."/>
            <person name="Nicaud J.M."/>
            <person name="Nikolski M."/>
            <person name="Oztas S."/>
            <person name="Ozier-Kalogeropoulos O."/>
            <person name="Pellenz S."/>
            <person name="Potier S."/>
            <person name="Richard G.F."/>
            <person name="Straub M.L."/>
            <person name="Suleau A."/>
            <person name="Swennene D."/>
            <person name="Tekaia F."/>
            <person name="Wesolowski-Louvel M."/>
            <person name="Westhof E."/>
            <person name="Wirth B."/>
            <person name="Zeniou-Meyer M."/>
            <person name="Zivanovic I."/>
            <person name="Bolotin-Fukuhara M."/>
            <person name="Thierry A."/>
            <person name="Bouchier C."/>
            <person name="Caudron B."/>
            <person name="Scarpelli C."/>
            <person name="Gaillardin C."/>
            <person name="Weissenbach J."/>
            <person name="Wincker P."/>
            <person name="Souciet J.L."/>
        </authorList>
    </citation>
    <scope>NUCLEOTIDE SEQUENCE [LARGE SCALE GENOMIC DNA]</scope>
    <source>
        <strain evidence="7">ATCC 36239 / CBS 767 / BCRC 21394 / JCM 1990 / NBRC 0083 / IGC 2968</strain>
    </source>
</reference>
<evidence type="ECO:0000256" key="1">
    <source>
        <dbReference type="ARBA" id="ARBA00007953"/>
    </source>
</evidence>
<feature type="domain" description="TRUD" evidence="5">
    <location>
        <begin position="364"/>
        <end position="608"/>
    </location>
</feature>
<dbReference type="GO" id="GO:0031429">
    <property type="term" value="C:box H/ACA snoRNP complex"/>
    <property type="evidence" value="ECO:0007669"/>
    <property type="project" value="EnsemblFungi"/>
</dbReference>
<dbReference type="Proteomes" id="UP000000599">
    <property type="component" value="Chromosome C"/>
</dbReference>